<proteinExistence type="predicted"/>
<feature type="transmembrane region" description="Helical" evidence="1">
    <location>
        <begin position="61"/>
        <end position="79"/>
    </location>
</feature>
<keyword evidence="4" id="KW-1185">Reference proteome</keyword>
<organism evidence="3 4">
    <name type="scientific">Natrinema soli</name>
    <dbReference type="NCBI Taxonomy" id="1930624"/>
    <lineage>
        <taxon>Archaea</taxon>
        <taxon>Methanobacteriati</taxon>
        <taxon>Methanobacteriota</taxon>
        <taxon>Stenosarchaea group</taxon>
        <taxon>Halobacteria</taxon>
        <taxon>Halobacteriales</taxon>
        <taxon>Natrialbaceae</taxon>
        <taxon>Natrinema</taxon>
    </lineage>
</organism>
<evidence type="ECO:0000256" key="1">
    <source>
        <dbReference type="SAM" id="Phobius"/>
    </source>
</evidence>
<accession>A0ABD5SN83</accession>
<dbReference type="EMBL" id="JBHSWV010000091">
    <property type="protein sequence ID" value="MFC6764545.1"/>
    <property type="molecule type" value="Genomic_DNA"/>
</dbReference>
<sequence length="121" mass="12635">MMKLTAGGNSALGCWLIVAPFVLDAPAAGRWNDVLVGAAIALVAGYNYTKALRRQSVSARGAGFVTVLGCWLIVAPFALGLESPILWNDVVSGTVVAGIGSYNIYIATAVGRNESFRMTAE</sequence>
<evidence type="ECO:0000259" key="2">
    <source>
        <dbReference type="Pfam" id="PF03779"/>
    </source>
</evidence>
<keyword evidence="1" id="KW-0812">Transmembrane</keyword>
<evidence type="ECO:0000313" key="4">
    <source>
        <dbReference type="Proteomes" id="UP001596383"/>
    </source>
</evidence>
<protein>
    <recommendedName>
        <fullName evidence="2">SPW repeat-containing integral membrane domain-containing protein</fullName>
    </recommendedName>
</protein>
<dbReference type="InterPro" id="IPR005530">
    <property type="entry name" value="SPW"/>
</dbReference>
<dbReference type="RefSeq" id="WP_337959448.1">
    <property type="nucleotide sequence ID" value="NZ_JAQIVI010000091.1"/>
</dbReference>
<dbReference type="Pfam" id="PF03779">
    <property type="entry name" value="SPW"/>
    <property type="match status" value="1"/>
</dbReference>
<keyword evidence="1" id="KW-1133">Transmembrane helix</keyword>
<dbReference type="AlphaFoldDB" id="A0ABD5SN83"/>
<dbReference type="Proteomes" id="UP001596383">
    <property type="component" value="Unassembled WGS sequence"/>
</dbReference>
<feature type="transmembrane region" description="Helical" evidence="1">
    <location>
        <begin position="85"/>
        <end position="108"/>
    </location>
</feature>
<reference evidence="3 4" key="1">
    <citation type="journal article" date="2019" name="Int. J. Syst. Evol. Microbiol.">
        <title>The Global Catalogue of Microorganisms (GCM) 10K type strain sequencing project: providing services to taxonomists for standard genome sequencing and annotation.</title>
        <authorList>
            <consortium name="The Broad Institute Genomics Platform"/>
            <consortium name="The Broad Institute Genome Sequencing Center for Infectious Disease"/>
            <person name="Wu L."/>
            <person name="Ma J."/>
        </authorList>
    </citation>
    <scope>NUCLEOTIDE SEQUENCE [LARGE SCALE GENOMIC DNA]</scope>
    <source>
        <strain evidence="3 4">LMG 29247</strain>
    </source>
</reference>
<gene>
    <name evidence="3" type="ORF">ACFQE6_05700</name>
</gene>
<keyword evidence="1" id="KW-0472">Membrane</keyword>
<feature type="transmembrane region" description="Helical" evidence="1">
    <location>
        <begin position="34"/>
        <end position="49"/>
    </location>
</feature>
<evidence type="ECO:0000313" key="3">
    <source>
        <dbReference type="EMBL" id="MFC6764545.1"/>
    </source>
</evidence>
<name>A0ABD5SN83_9EURY</name>
<comment type="caution">
    <text evidence="3">The sequence shown here is derived from an EMBL/GenBank/DDBJ whole genome shotgun (WGS) entry which is preliminary data.</text>
</comment>
<feature type="domain" description="SPW repeat-containing integral membrane" evidence="2">
    <location>
        <begin position="8"/>
        <end position="100"/>
    </location>
</feature>